<sequence>MKKVSLALLSSFTAYSIFASAVGASSISDANISAEMLESRVEQLAQTDFNNYVTINEFESELSSFLNNVVLVKEYQYFTPEEVEKWEILSSNFQAIQSSIAPAQTASTASLNAAVNNTYPNLQRDIEGAIVTSKYGAVVLAGVYVATDRANEEQQVYKNRYGFTTTQENEVDAFRHFSWNYHLTDTITITRGAATFIADNHEFSAFGVRYAENNFPTATAATKLAQGIYYTNKVKGETNTASKFKSLFVNSNFMDFNNNEAGRAYESKGYKDNYEAFAAAKSNGHVTTSPSQWTSSKLSSRAYDIYSGAFKY</sequence>
<organism evidence="3 4">
    <name type="scientific">Paenibacillus amylolyticus</name>
    <dbReference type="NCBI Taxonomy" id="1451"/>
    <lineage>
        <taxon>Bacteria</taxon>
        <taxon>Bacillati</taxon>
        <taxon>Bacillota</taxon>
        <taxon>Bacilli</taxon>
        <taxon>Bacillales</taxon>
        <taxon>Paenibacillaceae</taxon>
        <taxon>Paenibacillus</taxon>
    </lineage>
</organism>
<dbReference type="Proteomes" id="UP001364764">
    <property type="component" value="Chromosome"/>
</dbReference>
<dbReference type="AlphaFoldDB" id="A0ABD8ASR0"/>
<dbReference type="RefSeq" id="WP_036671642.1">
    <property type="nucleotide sequence ID" value="NZ_CP145892.1"/>
</dbReference>
<dbReference type="InterPro" id="IPR054246">
    <property type="entry name" value="DUF6973"/>
</dbReference>
<feature type="domain" description="DUF6973" evidence="2">
    <location>
        <begin position="146"/>
        <end position="277"/>
    </location>
</feature>
<dbReference type="GeneID" id="93479629"/>
<evidence type="ECO:0000259" key="2">
    <source>
        <dbReference type="Pfam" id="PF22322"/>
    </source>
</evidence>
<evidence type="ECO:0000313" key="4">
    <source>
        <dbReference type="Proteomes" id="UP001364764"/>
    </source>
</evidence>
<protein>
    <recommendedName>
        <fullName evidence="2">DUF6973 domain-containing protein</fullName>
    </recommendedName>
</protein>
<dbReference type="Pfam" id="PF22322">
    <property type="entry name" value="DUF6973"/>
    <property type="match status" value="1"/>
</dbReference>
<name>A0ABD8ASR0_PAEAM</name>
<keyword evidence="1" id="KW-0732">Signal</keyword>
<feature type="chain" id="PRO_5044746801" description="DUF6973 domain-containing protein" evidence="1">
    <location>
        <begin position="20"/>
        <end position="312"/>
    </location>
</feature>
<accession>A0ABD8ASR0</accession>
<evidence type="ECO:0000313" key="3">
    <source>
        <dbReference type="EMBL" id="WWP20438.1"/>
    </source>
</evidence>
<proteinExistence type="predicted"/>
<reference evidence="3 4" key="1">
    <citation type="submission" date="2024-02" db="EMBL/GenBank/DDBJ databases">
        <title>Complete sequences of two Paenibacillus sp. strains and one Lysinibacillus strain isolated from the environment on STAA medium highlight biotechnological potential.</title>
        <authorList>
            <person name="Attere S.A."/>
            <person name="Piche L.C."/>
            <person name="Intertaglia L."/>
            <person name="Lami R."/>
            <person name="Charette S.J."/>
            <person name="Vincent A.T."/>
        </authorList>
    </citation>
    <scope>NUCLEOTIDE SEQUENCE [LARGE SCALE GENOMIC DNA]</scope>
    <source>
        <strain evidence="3 4">Y5S-7</strain>
    </source>
</reference>
<dbReference type="EMBL" id="CP145892">
    <property type="protein sequence ID" value="WWP20438.1"/>
    <property type="molecule type" value="Genomic_DNA"/>
</dbReference>
<feature type="signal peptide" evidence="1">
    <location>
        <begin position="1"/>
        <end position="19"/>
    </location>
</feature>
<evidence type="ECO:0000256" key="1">
    <source>
        <dbReference type="SAM" id="SignalP"/>
    </source>
</evidence>
<gene>
    <name evidence="3" type="ORF">V6668_29150</name>
</gene>